<dbReference type="PANTHER" id="PTHR10434">
    <property type="entry name" value="1-ACYL-SN-GLYCEROL-3-PHOSPHATE ACYLTRANSFERASE"/>
    <property type="match status" value="1"/>
</dbReference>
<dbReference type="InterPro" id="IPR002123">
    <property type="entry name" value="Plipid/glycerol_acylTrfase"/>
</dbReference>
<evidence type="ECO:0000313" key="6">
    <source>
        <dbReference type="EMBL" id="CAB4961619.1"/>
    </source>
</evidence>
<evidence type="ECO:0000256" key="2">
    <source>
        <dbReference type="ARBA" id="ARBA00023315"/>
    </source>
</evidence>
<dbReference type="EMBL" id="CAEMXZ010000021">
    <property type="protein sequence ID" value="CAB4322942.1"/>
    <property type="molecule type" value="Genomic_DNA"/>
</dbReference>
<feature type="region of interest" description="Disordered" evidence="3">
    <location>
        <begin position="289"/>
        <end position="328"/>
    </location>
</feature>
<reference evidence="5" key="1">
    <citation type="submission" date="2020-05" db="EMBL/GenBank/DDBJ databases">
        <authorList>
            <person name="Chiriac C."/>
            <person name="Salcher M."/>
            <person name="Ghai R."/>
            <person name="Kavagutti S V."/>
        </authorList>
    </citation>
    <scope>NUCLEOTIDE SEQUENCE</scope>
</reference>
<evidence type="ECO:0000256" key="3">
    <source>
        <dbReference type="SAM" id="MobiDB-lite"/>
    </source>
</evidence>
<feature type="domain" description="Phospholipid/glycerol acyltransferase" evidence="4">
    <location>
        <begin position="112"/>
        <end position="230"/>
    </location>
</feature>
<keyword evidence="1" id="KW-0808">Transferase</keyword>
<evidence type="ECO:0000313" key="5">
    <source>
        <dbReference type="EMBL" id="CAB4322942.1"/>
    </source>
</evidence>
<dbReference type="AlphaFoldDB" id="A0A6J5YH77"/>
<dbReference type="CDD" id="cd07989">
    <property type="entry name" value="LPLAT_AGPAT-like"/>
    <property type="match status" value="1"/>
</dbReference>
<sequence>MARMPINRSQTTSVLKRLPINRVVANTVGRTNASVGRIARSVLREPTVPAGVHKEQKISTVGANYDTDWARNYPARFARLLVRTIVIKPIVEALASPTIIGADRLADVDGPVIFAANHRSHADTPLMMTAVPEPWRDRLFIGAAADYWFTNRISSPFSALVIGAIPVERKKVSRTAIDTSLELLNEGWSMLIFPEGARSPDGWAQEFTAGAAFLAIKAGVPVVPVFLIGTDKVWPKGSKLPKRAEATVVFGSPITALPTDDNRSFAHRIEDAVAMVADEHSTDWWQARRRAAAGTTPSLQGPPAASWRRSWARSEPRRSGGRRTWPSV</sequence>
<name>A0A6J5YH77_9ZZZZ</name>
<dbReference type="SMART" id="SM00563">
    <property type="entry name" value="PlsC"/>
    <property type="match status" value="1"/>
</dbReference>
<protein>
    <submittedName>
        <fullName evidence="5">Unannotated protein</fullName>
    </submittedName>
</protein>
<proteinExistence type="predicted"/>
<keyword evidence="2" id="KW-0012">Acyltransferase</keyword>
<evidence type="ECO:0000256" key="1">
    <source>
        <dbReference type="ARBA" id="ARBA00022679"/>
    </source>
</evidence>
<dbReference type="EMBL" id="CAFBNC010000241">
    <property type="protein sequence ID" value="CAB4961619.1"/>
    <property type="molecule type" value="Genomic_DNA"/>
</dbReference>
<dbReference type="GO" id="GO:0003841">
    <property type="term" value="F:1-acylglycerol-3-phosphate O-acyltransferase activity"/>
    <property type="evidence" value="ECO:0007669"/>
    <property type="project" value="TreeGrafter"/>
</dbReference>
<organism evidence="5">
    <name type="scientific">freshwater metagenome</name>
    <dbReference type="NCBI Taxonomy" id="449393"/>
    <lineage>
        <taxon>unclassified sequences</taxon>
        <taxon>metagenomes</taxon>
        <taxon>ecological metagenomes</taxon>
    </lineage>
</organism>
<accession>A0A6J5YH77</accession>
<dbReference type="GO" id="GO:0006654">
    <property type="term" value="P:phosphatidic acid biosynthetic process"/>
    <property type="evidence" value="ECO:0007669"/>
    <property type="project" value="TreeGrafter"/>
</dbReference>
<dbReference type="SUPFAM" id="SSF69593">
    <property type="entry name" value="Glycerol-3-phosphate (1)-acyltransferase"/>
    <property type="match status" value="1"/>
</dbReference>
<evidence type="ECO:0000259" key="4">
    <source>
        <dbReference type="SMART" id="SM00563"/>
    </source>
</evidence>
<dbReference type="Pfam" id="PF01553">
    <property type="entry name" value="Acyltransferase"/>
    <property type="match status" value="1"/>
</dbReference>
<gene>
    <name evidence="5" type="ORF">UFOPK1392_00683</name>
    <name evidence="6" type="ORF">UFOPK3733_02487</name>
</gene>
<dbReference type="PANTHER" id="PTHR10434:SF11">
    <property type="entry name" value="1-ACYL-SN-GLYCEROL-3-PHOSPHATE ACYLTRANSFERASE"/>
    <property type="match status" value="1"/>
</dbReference>